<evidence type="ECO:0000256" key="3">
    <source>
        <dbReference type="ARBA" id="ARBA00022723"/>
    </source>
</evidence>
<comment type="similarity">
    <text evidence="1">Belongs to the VPS11 family.</text>
</comment>
<dbReference type="STRING" id="5722.A2G9K7"/>
<evidence type="ECO:0000259" key="11">
    <source>
        <dbReference type="PROSITE" id="PS50089"/>
    </source>
</evidence>
<dbReference type="InterPro" id="IPR057307">
    <property type="entry name" value="PEP5_VPS11_N"/>
</dbReference>
<name>A2G9K7_TRIV3</name>
<dbReference type="Pfam" id="PF23341">
    <property type="entry name" value="PEP5_VPS11_N"/>
    <property type="match status" value="1"/>
</dbReference>
<dbReference type="OrthoDB" id="26184at2759"/>
<dbReference type="GO" id="GO:0005768">
    <property type="term" value="C:endosome"/>
    <property type="evidence" value="ECO:0000318"/>
    <property type="project" value="GO_Central"/>
</dbReference>
<dbReference type="PANTHER" id="PTHR23323:SF24">
    <property type="entry name" value="VACUOLAR PROTEIN SORTING-ASSOCIATED PROTEIN 11 HOMOLOG"/>
    <property type="match status" value="1"/>
</dbReference>
<evidence type="ECO:0000256" key="8">
    <source>
        <dbReference type="ARBA" id="ARBA00029433"/>
    </source>
</evidence>
<feature type="coiled-coil region" evidence="10">
    <location>
        <begin position="782"/>
        <end position="819"/>
    </location>
</feature>
<evidence type="ECO:0000256" key="1">
    <source>
        <dbReference type="ARBA" id="ARBA00007070"/>
    </source>
</evidence>
<dbReference type="VEuPathDB" id="TrichDB:TVAGG3_0877480"/>
<evidence type="ECO:0000256" key="6">
    <source>
        <dbReference type="ARBA" id="ARBA00022927"/>
    </source>
</evidence>
<dbReference type="eggNOG" id="KOG2114">
    <property type="taxonomic scope" value="Eukaryota"/>
</dbReference>
<keyword evidence="5" id="KW-0862">Zinc</keyword>
<dbReference type="Gene3D" id="3.30.40.10">
    <property type="entry name" value="Zinc/RING finger domain, C3HC4 (zinc finger)"/>
    <property type="match status" value="1"/>
</dbReference>
<dbReference type="InParanoid" id="A2G9K7"/>
<dbReference type="GO" id="GO:0007033">
    <property type="term" value="P:vacuole organization"/>
    <property type="evidence" value="ECO:0000318"/>
    <property type="project" value="GO_Central"/>
</dbReference>
<dbReference type="RefSeq" id="XP_001299088.1">
    <property type="nucleotide sequence ID" value="XM_001299087.1"/>
</dbReference>
<dbReference type="PANTHER" id="PTHR23323">
    <property type="entry name" value="VACUOLAR PROTEIN SORTING-ASSOCIATED PROTEIN"/>
    <property type="match status" value="1"/>
</dbReference>
<protein>
    <recommendedName>
        <fullName evidence="11">RING-type domain-containing protein</fullName>
    </recommendedName>
</protein>
<dbReference type="EMBL" id="DS114719">
    <property type="protein sequence ID" value="EAX86158.1"/>
    <property type="molecule type" value="Genomic_DNA"/>
</dbReference>
<dbReference type="GO" id="GO:0006904">
    <property type="term" value="P:vesicle docking involved in exocytosis"/>
    <property type="evidence" value="ECO:0000318"/>
    <property type="project" value="GO_Central"/>
</dbReference>
<evidence type="ECO:0000256" key="9">
    <source>
        <dbReference type="PROSITE-ProRule" id="PRU00175"/>
    </source>
</evidence>
<dbReference type="SUPFAM" id="SSF57850">
    <property type="entry name" value="RING/U-box"/>
    <property type="match status" value="1"/>
</dbReference>
<sequence>MGIERNRIKMSQRRGWIPYKFMNVQNPSKDPIKFEEDGQGYTVTDVCAYHGSLIFGDSMGHLHILKDVNNPTFIDIPFCDAPIMKLLAPPSTPALIALINYTDSIGVIMADPESNTSYAETSIQKQPGTEIQFITSSHMLEYFALTFDKHTVYVYQVPRIGSKKMVFECIETIKIDETITSLHYATSLLFENAVFITTDKNIYAYKQNKKAFYKKVIDTKGVATEFACLNDKGLLAVARGQDVVFYNFEGVDSETIPIDLPVDPIKIMWYRTYLLAFSTQYETVKVYDAMTRCTYGGSKFGKDAKYILYEWGQIILLMMTQESSGSTCKIATLTEFSTEEKLKSLCDNRQFEAALKLAENAHIGAAKIADIHRQLGDDRHNAHAYADAIQQYILAIGYLEPSYVINKFLEPQYAELLVQYLEALHDKGLEEPLQTQLRFNCYTKLGRVSSLLDIVDKIINDKKNDEEIEFNIAPAIKVLVESGNATKASELALAFGDYIMYCQIKEKDNKILDVRDIIFKVPVLQTKIKIICDYGAKILSHLDETEALSFTTKIAGLCSINLDAETIPPKMIFHIFLEFPKMEYKFLTLVLSMAPQNLTDTLWNRLISTSIIVNPAETIGLLKHPQAKYNEEIAFLSVRVALTECENVKEQAAKYEKSLQKDPNSPIPEILLGVDLKANDAKYGQLSQAMEYMFHIRKQYRMILNTCEPSQMYDICLRYQKDDPNIWSEGLQLAVRSGDIDVTKQISSHVLDNGIMLLNELLPILKGIKSTATFDIISEFTIKEFERIASETNEKMKKLQQEDEALEKMYVETNNLQNNCKVFRGIKNGMTCGSCQQKIDSYPFSCFKCGHTFHQPCLGDEPDLCPICRQKAEQIAHDRIARVHEHEEQQEILTAMKNTNDGIGILEEVLKSGILDNDLSQEDTDDIKKFLAKFGLGEE</sequence>
<dbReference type="GO" id="GO:0015031">
    <property type="term" value="P:protein transport"/>
    <property type="evidence" value="ECO:0007669"/>
    <property type="project" value="UniProtKB-KW"/>
</dbReference>
<dbReference type="KEGG" id="tva:4743804"/>
<comment type="subcellular location">
    <subcellularLocation>
        <location evidence="8">Endomembrane system</location>
        <topology evidence="8">Peripheral membrane protein</topology>
        <orientation evidence="8">Cytoplasmic side</orientation>
    </subcellularLocation>
</comment>
<dbReference type="InterPro" id="IPR057308">
    <property type="entry name" value="CHCR_PEP5_VPS11"/>
</dbReference>
<evidence type="ECO:0000256" key="2">
    <source>
        <dbReference type="ARBA" id="ARBA00022448"/>
    </source>
</evidence>
<keyword evidence="3" id="KW-0479">Metal-binding</keyword>
<dbReference type="AlphaFoldDB" id="A2G9K7"/>
<keyword evidence="7" id="KW-0472">Membrane</keyword>
<organism evidence="12 13">
    <name type="scientific">Trichomonas vaginalis (strain ATCC PRA-98 / G3)</name>
    <dbReference type="NCBI Taxonomy" id="412133"/>
    <lineage>
        <taxon>Eukaryota</taxon>
        <taxon>Metamonada</taxon>
        <taxon>Parabasalia</taxon>
        <taxon>Trichomonadida</taxon>
        <taxon>Trichomonadidae</taxon>
        <taxon>Trichomonas</taxon>
    </lineage>
</organism>
<accession>A2G9K7</accession>
<dbReference type="Proteomes" id="UP000001542">
    <property type="component" value="Unassembled WGS sequence"/>
</dbReference>
<gene>
    <name evidence="12" type="ORF">TVAG_080700</name>
</gene>
<keyword evidence="10" id="KW-0175">Coiled coil</keyword>
<dbReference type="GO" id="GO:0007032">
    <property type="term" value="P:endosome organization"/>
    <property type="evidence" value="ECO:0000318"/>
    <property type="project" value="GO_Central"/>
</dbReference>
<dbReference type="InterPro" id="IPR001841">
    <property type="entry name" value="Znf_RING"/>
</dbReference>
<evidence type="ECO:0000313" key="13">
    <source>
        <dbReference type="Proteomes" id="UP000001542"/>
    </source>
</evidence>
<evidence type="ECO:0000256" key="5">
    <source>
        <dbReference type="ARBA" id="ARBA00022833"/>
    </source>
</evidence>
<keyword evidence="4 9" id="KW-0863">Zinc-finger</keyword>
<dbReference type="GO" id="GO:0030897">
    <property type="term" value="C:HOPS complex"/>
    <property type="evidence" value="ECO:0000318"/>
    <property type="project" value="GO_Central"/>
</dbReference>
<dbReference type="GO" id="GO:0008270">
    <property type="term" value="F:zinc ion binding"/>
    <property type="evidence" value="ECO:0007669"/>
    <property type="project" value="UniProtKB-KW"/>
</dbReference>
<dbReference type="FunCoup" id="A2G9K7">
    <property type="interactions" value="315"/>
</dbReference>
<proteinExistence type="inferred from homology"/>
<keyword evidence="6" id="KW-0653">Protein transport</keyword>
<evidence type="ECO:0000256" key="10">
    <source>
        <dbReference type="SAM" id="Coils"/>
    </source>
</evidence>
<dbReference type="VEuPathDB" id="TrichDB:TVAG_080700"/>
<keyword evidence="13" id="KW-1185">Reference proteome</keyword>
<dbReference type="PROSITE" id="PS50089">
    <property type="entry name" value="ZF_RING_2"/>
    <property type="match status" value="1"/>
</dbReference>
<reference evidence="12" key="1">
    <citation type="submission" date="2006-10" db="EMBL/GenBank/DDBJ databases">
        <authorList>
            <person name="Amadeo P."/>
            <person name="Zhao Q."/>
            <person name="Wortman J."/>
            <person name="Fraser-Liggett C."/>
            <person name="Carlton J."/>
        </authorList>
    </citation>
    <scope>NUCLEOTIDE SEQUENCE</scope>
    <source>
        <strain evidence="12">G3</strain>
    </source>
</reference>
<dbReference type="GO" id="GO:0048284">
    <property type="term" value="P:organelle fusion"/>
    <property type="evidence" value="ECO:0000318"/>
    <property type="project" value="GO_Central"/>
</dbReference>
<dbReference type="Pfam" id="PF23356">
    <property type="entry name" value="TPR_PEP5_VPS11"/>
    <property type="match status" value="1"/>
</dbReference>
<evidence type="ECO:0000256" key="7">
    <source>
        <dbReference type="ARBA" id="ARBA00023136"/>
    </source>
</evidence>
<evidence type="ECO:0000313" key="12">
    <source>
        <dbReference type="EMBL" id="EAX86158.1"/>
    </source>
</evidence>
<dbReference type="FunFam" id="3.30.40.10:FF:001292">
    <property type="entry name" value="Uncharacterized protein"/>
    <property type="match status" value="1"/>
</dbReference>
<dbReference type="InterPro" id="IPR013083">
    <property type="entry name" value="Znf_RING/FYVE/PHD"/>
</dbReference>
<dbReference type="GO" id="GO:0030674">
    <property type="term" value="F:protein-macromolecule adaptor activity"/>
    <property type="evidence" value="ECO:0000318"/>
    <property type="project" value="GO_Central"/>
</dbReference>
<feature type="domain" description="RING-type" evidence="11">
    <location>
        <begin position="832"/>
        <end position="869"/>
    </location>
</feature>
<evidence type="ECO:0000256" key="4">
    <source>
        <dbReference type="ARBA" id="ARBA00022771"/>
    </source>
</evidence>
<reference evidence="12" key="2">
    <citation type="journal article" date="2007" name="Science">
        <title>Draft genome sequence of the sexually transmitted pathogen Trichomonas vaginalis.</title>
        <authorList>
            <person name="Carlton J.M."/>
            <person name="Hirt R.P."/>
            <person name="Silva J.C."/>
            <person name="Delcher A.L."/>
            <person name="Schatz M."/>
            <person name="Zhao Q."/>
            <person name="Wortman J.R."/>
            <person name="Bidwell S.L."/>
            <person name="Alsmark U.C.M."/>
            <person name="Besteiro S."/>
            <person name="Sicheritz-Ponten T."/>
            <person name="Noel C.J."/>
            <person name="Dacks J.B."/>
            <person name="Foster P.G."/>
            <person name="Simillion C."/>
            <person name="Van de Peer Y."/>
            <person name="Miranda-Saavedra D."/>
            <person name="Barton G.J."/>
            <person name="Westrop G.D."/>
            <person name="Mueller S."/>
            <person name="Dessi D."/>
            <person name="Fiori P.L."/>
            <person name="Ren Q."/>
            <person name="Paulsen I."/>
            <person name="Zhang H."/>
            <person name="Bastida-Corcuera F.D."/>
            <person name="Simoes-Barbosa A."/>
            <person name="Brown M.T."/>
            <person name="Hayes R.D."/>
            <person name="Mukherjee M."/>
            <person name="Okumura C.Y."/>
            <person name="Schneider R."/>
            <person name="Smith A.J."/>
            <person name="Vanacova S."/>
            <person name="Villalvazo M."/>
            <person name="Haas B.J."/>
            <person name="Pertea M."/>
            <person name="Feldblyum T.V."/>
            <person name="Utterback T.R."/>
            <person name="Shu C.L."/>
            <person name="Osoegawa K."/>
            <person name="de Jong P.J."/>
            <person name="Hrdy I."/>
            <person name="Horvathova L."/>
            <person name="Zubacova Z."/>
            <person name="Dolezal P."/>
            <person name="Malik S.B."/>
            <person name="Logsdon J.M. Jr."/>
            <person name="Henze K."/>
            <person name="Gupta A."/>
            <person name="Wang C.C."/>
            <person name="Dunne R.L."/>
            <person name="Upcroft J.A."/>
            <person name="Upcroft P."/>
            <person name="White O."/>
            <person name="Salzberg S.L."/>
            <person name="Tang P."/>
            <person name="Chiu C.-H."/>
            <person name="Lee Y.-S."/>
            <person name="Embley T.M."/>
            <person name="Coombs G.H."/>
            <person name="Mottram J.C."/>
            <person name="Tachezy J."/>
            <person name="Fraser-Liggett C.M."/>
            <person name="Johnson P.J."/>
        </authorList>
    </citation>
    <scope>NUCLEOTIDE SEQUENCE [LARGE SCALE GENOMIC DNA]</scope>
    <source>
        <strain evidence="12">G3</strain>
    </source>
</reference>
<keyword evidence="2" id="KW-0813">Transport</keyword>